<feature type="binding site" evidence="7">
    <location>
        <position position="55"/>
    </location>
    <ligand>
        <name>5-hydroxyisourate</name>
        <dbReference type="ChEBI" id="CHEBI:18072"/>
    </ligand>
</feature>
<evidence type="ECO:0000256" key="3">
    <source>
        <dbReference type="ARBA" id="ARBA00022631"/>
    </source>
</evidence>
<dbReference type="PRINTS" id="PR00093">
    <property type="entry name" value="URICASE"/>
</dbReference>
<keyword evidence="4 5" id="KW-0560">Oxidoreductase</keyword>
<feature type="binding site" evidence="7">
    <location>
        <position position="173"/>
    </location>
    <ligand>
        <name>urate</name>
        <dbReference type="ChEBI" id="CHEBI:17775"/>
    </ligand>
</feature>
<feature type="binding site" evidence="7">
    <location>
        <position position="242"/>
    </location>
    <ligand>
        <name>urate</name>
        <dbReference type="ChEBI" id="CHEBI:17775"/>
    </ligand>
</feature>
<comment type="catalytic activity">
    <reaction evidence="5 8">
        <text>urate + O2 + H2O = 5-hydroxyisourate + H2O2</text>
        <dbReference type="Rhea" id="RHEA:21368"/>
        <dbReference type="ChEBI" id="CHEBI:15377"/>
        <dbReference type="ChEBI" id="CHEBI:15379"/>
        <dbReference type="ChEBI" id="CHEBI:16240"/>
        <dbReference type="ChEBI" id="CHEBI:17775"/>
        <dbReference type="ChEBI" id="CHEBI:18072"/>
        <dbReference type="EC" id="1.7.3.3"/>
    </reaction>
</comment>
<dbReference type="Pfam" id="PF01014">
    <property type="entry name" value="Uricase"/>
    <property type="match status" value="2"/>
</dbReference>
<dbReference type="EMBL" id="LABZ01000129">
    <property type="protein sequence ID" value="KMO37835.1"/>
    <property type="molecule type" value="Genomic_DNA"/>
</dbReference>
<evidence type="ECO:0000313" key="10">
    <source>
        <dbReference type="Proteomes" id="UP000036449"/>
    </source>
</evidence>
<dbReference type="AlphaFoldDB" id="A0A0J6SRG2"/>
<feature type="active site" description="Charge relay system" evidence="6">
    <location>
        <position position="55"/>
    </location>
</feature>
<evidence type="ECO:0000256" key="2">
    <source>
        <dbReference type="ARBA" id="ARBA00009760"/>
    </source>
</evidence>
<evidence type="ECO:0000256" key="8">
    <source>
        <dbReference type="RuleBase" id="RU004455"/>
    </source>
</evidence>
<feature type="binding site" evidence="7">
    <location>
        <position position="242"/>
    </location>
    <ligand>
        <name>5-hydroxyisourate</name>
        <dbReference type="ChEBI" id="CHEBI:18072"/>
    </ligand>
</feature>
<dbReference type="PIRSF" id="PIRSF000241">
    <property type="entry name" value="Urate_oxidase"/>
    <property type="match status" value="1"/>
</dbReference>
<accession>A0A0J6SRG2</accession>
<dbReference type="NCBIfam" id="TIGR03383">
    <property type="entry name" value="urate_oxi"/>
    <property type="match status" value="1"/>
</dbReference>
<dbReference type="PANTHER" id="PTHR42874">
    <property type="entry name" value="URICASE"/>
    <property type="match status" value="1"/>
</dbReference>
<feature type="binding site" evidence="7">
    <location>
        <position position="216"/>
    </location>
    <ligand>
        <name>urate</name>
        <dbReference type="ChEBI" id="CHEBI:17775"/>
    </ligand>
</feature>
<proteinExistence type="inferred from homology"/>
<feature type="binding site" evidence="7">
    <location>
        <position position="216"/>
    </location>
    <ligand>
        <name>5-hydroxyisourate</name>
        <dbReference type="ChEBI" id="CHEBI:18072"/>
    </ligand>
</feature>
<evidence type="ECO:0000256" key="6">
    <source>
        <dbReference type="PIRSR" id="PIRSR000241-1"/>
    </source>
</evidence>
<feature type="binding site" evidence="7">
    <location>
        <position position="56"/>
    </location>
    <ligand>
        <name>urate</name>
        <dbReference type="ChEBI" id="CHEBI:17775"/>
    </ligand>
</feature>
<comment type="similarity">
    <text evidence="2 5 8">Belongs to the uricase family.</text>
</comment>
<dbReference type="Gene3D" id="3.10.270.10">
    <property type="entry name" value="Urate Oxidase"/>
    <property type="match status" value="1"/>
</dbReference>
<feature type="binding site" evidence="7">
    <location>
        <position position="173"/>
    </location>
    <ligand>
        <name>5-hydroxyisourate</name>
        <dbReference type="ChEBI" id="CHEBI:18072"/>
    </ligand>
</feature>
<dbReference type="GO" id="GO:0006145">
    <property type="term" value="P:purine nucleobase catabolic process"/>
    <property type="evidence" value="ECO:0007669"/>
    <property type="project" value="TreeGrafter"/>
</dbReference>
<evidence type="ECO:0000313" key="9">
    <source>
        <dbReference type="EMBL" id="KMO37835.1"/>
    </source>
</evidence>
<gene>
    <name evidence="9" type="ORF">VQ03_18540</name>
</gene>
<evidence type="ECO:0000256" key="7">
    <source>
        <dbReference type="PIRSR" id="PIRSR000241-2"/>
    </source>
</evidence>
<dbReference type="Proteomes" id="UP000036449">
    <property type="component" value="Unassembled WGS sequence"/>
</dbReference>
<dbReference type="SUPFAM" id="SSF55620">
    <property type="entry name" value="Tetrahydrobiopterin biosynthesis enzymes-like"/>
    <property type="match status" value="2"/>
</dbReference>
<feature type="active site" description="Charge relay system" evidence="6">
    <location>
        <position position="10"/>
    </location>
</feature>
<dbReference type="GO" id="GO:0019628">
    <property type="term" value="P:urate catabolic process"/>
    <property type="evidence" value="ECO:0007669"/>
    <property type="project" value="UniProtKB-UniPathway"/>
</dbReference>
<dbReference type="OrthoDB" id="9809009at2"/>
<dbReference type="RefSeq" id="WP_048452363.1">
    <property type="nucleotide sequence ID" value="NZ_LABZ01000129.1"/>
</dbReference>
<evidence type="ECO:0000256" key="5">
    <source>
        <dbReference type="PIRNR" id="PIRNR000241"/>
    </source>
</evidence>
<keyword evidence="10" id="KW-1185">Reference proteome</keyword>
<feature type="binding site" evidence="7">
    <location>
        <position position="55"/>
    </location>
    <ligand>
        <name>O2</name>
        <dbReference type="ChEBI" id="CHEBI:15379"/>
    </ligand>
</feature>
<dbReference type="PANTHER" id="PTHR42874:SF1">
    <property type="entry name" value="URICASE"/>
    <property type="match status" value="1"/>
</dbReference>
<sequence length="280" mass="30993">MTLLHKTYGKGRVRVMRVHRDGNRNEVRELTVKAMLTGAFDRTFTHADNSQTVSTDTVKNVVYIVARECPTLPAEAFCRAVAQRLLDSYPQMETATVTGHETRWNRLSVDGAAHPHTFTLDGNGQPFARVVLSRDDAVVESGLSGFTFLKSTESGWANYVKDPYTTIPETHDRIAATSMEATWAWACEPADYEAANARILDTLLRVFAGSYSHSLQDSLYRMGTAALEAVPEIETITLACPNKHYLLANLSPFGLDNPNQVFIATDEPHGQIECTVGRRG</sequence>
<dbReference type="UniPathway" id="UPA00394">
    <property type="reaction ID" value="UER00650"/>
</dbReference>
<dbReference type="EC" id="1.7.3.3" evidence="5 8"/>
<comment type="caution">
    <text evidence="9">The sequence shown here is derived from an EMBL/GenBank/DDBJ whole genome shotgun (WGS) entry which is preliminary data.</text>
</comment>
<evidence type="ECO:0000256" key="1">
    <source>
        <dbReference type="ARBA" id="ARBA00004831"/>
    </source>
</evidence>
<organism evidence="9 10">
    <name type="scientific">Methylobacterium tarhaniae</name>
    <dbReference type="NCBI Taxonomy" id="1187852"/>
    <lineage>
        <taxon>Bacteria</taxon>
        <taxon>Pseudomonadati</taxon>
        <taxon>Pseudomonadota</taxon>
        <taxon>Alphaproteobacteria</taxon>
        <taxon>Hyphomicrobiales</taxon>
        <taxon>Methylobacteriaceae</taxon>
        <taxon>Methylobacterium</taxon>
    </lineage>
</organism>
<feature type="binding site" evidence="7">
    <location>
        <position position="55"/>
    </location>
    <ligand>
        <name>urate</name>
        <dbReference type="ChEBI" id="CHEBI:17775"/>
    </ligand>
</feature>
<protein>
    <recommendedName>
        <fullName evidence="5 8">Uricase</fullName>
        <ecNumber evidence="5 8">1.7.3.3</ecNumber>
    </recommendedName>
    <alternativeName>
        <fullName evidence="5">Urate oxidase</fullName>
    </alternativeName>
</protein>
<dbReference type="InterPro" id="IPR002042">
    <property type="entry name" value="Uricase"/>
</dbReference>
<keyword evidence="3 5" id="KW-0659">Purine metabolism</keyword>
<feature type="binding site" evidence="7">
    <location>
        <position position="242"/>
    </location>
    <ligand>
        <name>O2</name>
        <dbReference type="ChEBI" id="CHEBI:15379"/>
    </ligand>
</feature>
<feature type="active site" description="Charge relay system" evidence="6">
    <location>
        <position position="244"/>
    </location>
</feature>
<reference evidence="9 10" key="1">
    <citation type="submission" date="2015-03" db="EMBL/GenBank/DDBJ databases">
        <title>Genome sequencing of Methylobacterium tarhaniae DSM 25844.</title>
        <authorList>
            <person name="Chaudhry V."/>
            <person name="Patil P.B."/>
        </authorList>
    </citation>
    <scope>NUCLEOTIDE SEQUENCE [LARGE SCALE GENOMIC DNA]</scope>
    <source>
        <strain evidence="9 10">DSM 25844</strain>
    </source>
</reference>
<feature type="binding site" evidence="7">
    <location>
        <position position="56"/>
    </location>
    <ligand>
        <name>5-hydroxyisourate</name>
        <dbReference type="ChEBI" id="CHEBI:18072"/>
    </ligand>
</feature>
<comment type="pathway">
    <text evidence="1 5">Purine metabolism; urate degradation; (S)-allantoin from urate: step 1/3.</text>
</comment>
<evidence type="ECO:0000256" key="4">
    <source>
        <dbReference type="ARBA" id="ARBA00023002"/>
    </source>
</evidence>
<dbReference type="GO" id="GO:0004846">
    <property type="term" value="F:urate oxidase activity"/>
    <property type="evidence" value="ECO:0007669"/>
    <property type="project" value="UniProtKB-EC"/>
</dbReference>
<comment type="function">
    <text evidence="5 8">Catalyzes the oxidation of uric acid to 5-hydroxyisourate, which is further processed to form (S)-allantoin.</text>
</comment>
<dbReference type="PATRIC" id="fig|1187852.3.peg.1013"/>
<name>A0A0J6SRG2_9HYPH</name>